<feature type="region of interest" description="Disordered" evidence="1">
    <location>
        <begin position="38"/>
        <end position="68"/>
    </location>
</feature>
<feature type="region of interest" description="Disordered" evidence="1">
    <location>
        <begin position="89"/>
        <end position="110"/>
    </location>
</feature>
<gene>
    <name evidence="2" type="ORF">BJ212DRAFT_1302655</name>
</gene>
<evidence type="ECO:0000256" key="1">
    <source>
        <dbReference type="SAM" id="MobiDB-lite"/>
    </source>
</evidence>
<evidence type="ECO:0000313" key="3">
    <source>
        <dbReference type="Proteomes" id="UP000807769"/>
    </source>
</evidence>
<proteinExistence type="predicted"/>
<sequence>MYYVQAKVNYFNLYTMVCKYHKLAAACMRLAQQTQVNPATVRANDSTVQEPNNDNGNGNGDDDDNDNFDCGFTGGVHCLLPELDSDSEFEMDWESESDSGESVVELEGEELESSLAQLRDKVTSLAEPTPYQKVAGPKMSKNWKKAERS</sequence>
<dbReference type="GeneID" id="64627312"/>
<evidence type="ECO:0000313" key="2">
    <source>
        <dbReference type="EMBL" id="KAG1809073.1"/>
    </source>
</evidence>
<keyword evidence="3" id="KW-1185">Reference proteome</keyword>
<dbReference type="OrthoDB" id="2688644at2759"/>
<comment type="caution">
    <text evidence="2">The sequence shown here is derived from an EMBL/GenBank/DDBJ whole genome shotgun (WGS) entry which is preliminary data.</text>
</comment>
<feature type="compositionally biased region" description="Polar residues" evidence="1">
    <location>
        <begin position="38"/>
        <end position="51"/>
    </location>
</feature>
<dbReference type="Proteomes" id="UP000807769">
    <property type="component" value="Unassembled WGS sequence"/>
</dbReference>
<dbReference type="EMBL" id="JABBWG010000035">
    <property type="protein sequence ID" value="KAG1809073.1"/>
    <property type="molecule type" value="Genomic_DNA"/>
</dbReference>
<protein>
    <submittedName>
        <fullName evidence="2">Uncharacterized protein</fullName>
    </submittedName>
</protein>
<accession>A0A9P7J937</accession>
<feature type="region of interest" description="Disordered" evidence="1">
    <location>
        <begin position="127"/>
        <end position="149"/>
    </location>
</feature>
<reference evidence="2" key="1">
    <citation type="journal article" date="2020" name="New Phytol.">
        <title>Comparative genomics reveals dynamic genome evolution in host specialist ectomycorrhizal fungi.</title>
        <authorList>
            <person name="Lofgren L.A."/>
            <person name="Nguyen N.H."/>
            <person name="Vilgalys R."/>
            <person name="Ruytinx J."/>
            <person name="Liao H.L."/>
            <person name="Branco S."/>
            <person name="Kuo A."/>
            <person name="LaButti K."/>
            <person name="Lipzen A."/>
            <person name="Andreopoulos W."/>
            <person name="Pangilinan J."/>
            <person name="Riley R."/>
            <person name="Hundley H."/>
            <person name="Na H."/>
            <person name="Barry K."/>
            <person name="Grigoriev I.V."/>
            <person name="Stajich J.E."/>
            <person name="Kennedy P.G."/>
        </authorList>
    </citation>
    <scope>NUCLEOTIDE SEQUENCE</scope>
    <source>
        <strain evidence="2">MN1</strain>
    </source>
</reference>
<name>A0A9P7J937_9AGAM</name>
<dbReference type="RefSeq" id="XP_041188982.1">
    <property type="nucleotide sequence ID" value="XM_041333295.1"/>
</dbReference>
<dbReference type="AlphaFoldDB" id="A0A9P7J937"/>
<organism evidence="2 3">
    <name type="scientific">Suillus subaureus</name>
    <dbReference type="NCBI Taxonomy" id="48587"/>
    <lineage>
        <taxon>Eukaryota</taxon>
        <taxon>Fungi</taxon>
        <taxon>Dikarya</taxon>
        <taxon>Basidiomycota</taxon>
        <taxon>Agaricomycotina</taxon>
        <taxon>Agaricomycetes</taxon>
        <taxon>Agaricomycetidae</taxon>
        <taxon>Boletales</taxon>
        <taxon>Suillineae</taxon>
        <taxon>Suillaceae</taxon>
        <taxon>Suillus</taxon>
    </lineage>
</organism>